<dbReference type="InterPro" id="IPR012337">
    <property type="entry name" value="RNaseH-like_sf"/>
</dbReference>
<protein>
    <recommendedName>
        <fullName evidence="4">Exonuclease domain-containing protein</fullName>
    </recommendedName>
</protein>
<proteinExistence type="predicted"/>
<keyword evidence="1" id="KW-0540">Nuclease</keyword>
<sequence>MRRRILSAIASNCKKLERLALCGSGAIGDVEMACIAEKCVALRKFCIKGCPIMDVGIKALALGCLDLVKLKVKKCIAVTGVVRSPLMVSENGGRGLETVVEEVLTPVADRDGLMGMQRLQVVVLEELMKLAQIRGLGGEHGGWKEFLAVNDHKDITPYDLSMVSRDALVAFLTTFKNKEDLQAMQIRANSLLVKKLKQESPENDTHEQMLIRLTMKHQEFSIDYCFRSYSNDWFLSDIGMKSSMVKNSTNMIAVDCEMVLCEDGTEGLVRVGVVDRHLKVILDQFVKPDKRIVDYRTVITGVNAQDIEKATLSVVDIQRELQPYLSNGAILVGHSLNKDMKVLKIDHPKVIDTALVFKFSNARNSRKPSLNDLHKAIFGKEVRKEGVPHNCVHDAEAAMNIALAFIEDPFDTTISPSKEMLEAEKSRLFIHRIPSRVPSEKLNFALAGEFLTKKFKLDVKPAKTLGGYYCAVAVFVSAEEAEQAFENVNGYEETDSFGLPQKMFDVKLRSKRNASCYVRKMV</sequence>
<dbReference type="Gene3D" id="3.30.420.10">
    <property type="entry name" value="Ribonuclease H-like superfamily/Ribonuclease H"/>
    <property type="match status" value="1"/>
</dbReference>
<dbReference type="InterPro" id="IPR006553">
    <property type="entry name" value="Leu-rich_rpt_Cys-con_subtyp"/>
</dbReference>
<dbReference type="SMART" id="SM00479">
    <property type="entry name" value="EXOIII"/>
    <property type="match status" value="1"/>
</dbReference>
<dbReference type="PANTHER" id="PTHR12801">
    <property type="entry name" value="RNA EXONUCLEASE REXO1 / RECO3 FAMILY MEMBER-RELATED"/>
    <property type="match status" value="1"/>
</dbReference>
<evidence type="ECO:0000256" key="2">
    <source>
        <dbReference type="ARBA" id="ARBA00022801"/>
    </source>
</evidence>
<evidence type="ECO:0000256" key="1">
    <source>
        <dbReference type="ARBA" id="ARBA00022722"/>
    </source>
</evidence>
<name>A0ABQ8BDU7_BRANA</name>
<evidence type="ECO:0000313" key="6">
    <source>
        <dbReference type="Proteomes" id="UP000824890"/>
    </source>
</evidence>
<reference evidence="5 6" key="1">
    <citation type="submission" date="2021-05" db="EMBL/GenBank/DDBJ databases">
        <title>Genome Assembly of Synthetic Allotetraploid Brassica napus Reveals Homoeologous Exchanges between Subgenomes.</title>
        <authorList>
            <person name="Davis J.T."/>
        </authorList>
    </citation>
    <scope>NUCLEOTIDE SEQUENCE [LARGE SCALE GENOMIC DNA]</scope>
    <source>
        <strain evidence="6">cv. Da-Ae</strain>
        <tissue evidence="5">Seedling</tissue>
    </source>
</reference>
<accession>A0ABQ8BDU7</accession>
<dbReference type="SUPFAM" id="SSF53098">
    <property type="entry name" value="Ribonuclease H-like"/>
    <property type="match status" value="1"/>
</dbReference>
<dbReference type="InterPro" id="IPR013520">
    <property type="entry name" value="Ribonucl_H"/>
</dbReference>
<organism evidence="5 6">
    <name type="scientific">Brassica napus</name>
    <name type="common">Rape</name>
    <dbReference type="NCBI Taxonomy" id="3708"/>
    <lineage>
        <taxon>Eukaryota</taxon>
        <taxon>Viridiplantae</taxon>
        <taxon>Streptophyta</taxon>
        <taxon>Embryophyta</taxon>
        <taxon>Tracheophyta</taxon>
        <taxon>Spermatophyta</taxon>
        <taxon>Magnoliopsida</taxon>
        <taxon>eudicotyledons</taxon>
        <taxon>Gunneridae</taxon>
        <taxon>Pentapetalae</taxon>
        <taxon>rosids</taxon>
        <taxon>malvids</taxon>
        <taxon>Brassicales</taxon>
        <taxon>Brassicaceae</taxon>
        <taxon>Brassiceae</taxon>
        <taxon>Brassica</taxon>
    </lineage>
</organism>
<dbReference type="SUPFAM" id="SSF52047">
    <property type="entry name" value="RNI-like"/>
    <property type="match status" value="1"/>
</dbReference>
<evidence type="ECO:0000313" key="5">
    <source>
        <dbReference type="EMBL" id="KAH0902982.1"/>
    </source>
</evidence>
<feature type="domain" description="Exonuclease" evidence="4">
    <location>
        <begin position="250"/>
        <end position="411"/>
    </location>
</feature>
<dbReference type="PANTHER" id="PTHR12801:SF142">
    <property type="entry name" value="EXONUCLEASE DOMAIN-CONTAINING PROTEIN"/>
    <property type="match status" value="1"/>
</dbReference>
<evidence type="ECO:0000256" key="3">
    <source>
        <dbReference type="ARBA" id="ARBA00022839"/>
    </source>
</evidence>
<dbReference type="InterPro" id="IPR034922">
    <property type="entry name" value="REX1-like_exo"/>
</dbReference>
<dbReference type="EMBL" id="JAGKQM010000011">
    <property type="protein sequence ID" value="KAH0902982.1"/>
    <property type="molecule type" value="Genomic_DNA"/>
</dbReference>
<dbReference type="CDD" id="cd06145">
    <property type="entry name" value="REX1_like"/>
    <property type="match status" value="1"/>
</dbReference>
<dbReference type="InterPro" id="IPR047021">
    <property type="entry name" value="REXO1/3/4-like"/>
</dbReference>
<evidence type="ECO:0000259" key="4">
    <source>
        <dbReference type="SMART" id="SM00479"/>
    </source>
</evidence>
<dbReference type="InterPro" id="IPR036397">
    <property type="entry name" value="RNaseH_sf"/>
</dbReference>
<dbReference type="InterPro" id="IPR032675">
    <property type="entry name" value="LRR_dom_sf"/>
</dbReference>
<dbReference type="SMART" id="SM00367">
    <property type="entry name" value="LRR_CC"/>
    <property type="match status" value="2"/>
</dbReference>
<dbReference type="Gene3D" id="3.80.10.10">
    <property type="entry name" value="Ribonuclease Inhibitor"/>
    <property type="match status" value="1"/>
</dbReference>
<comment type="caution">
    <text evidence="5">The sequence shown here is derived from an EMBL/GenBank/DDBJ whole genome shotgun (WGS) entry which is preliminary data.</text>
</comment>
<dbReference type="Proteomes" id="UP000824890">
    <property type="component" value="Unassembled WGS sequence"/>
</dbReference>
<keyword evidence="6" id="KW-1185">Reference proteome</keyword>
<keyword evidence="2" id="KW-0378">Hydrolase</keyword>
<dbReference type="Pfam" id="PF00929">
    <property type="entry name" value="RNase_T"/>
    <property type="match status" value="1"/>
</dbReference>
<gene>
    <name evidence="5" type="ORF">HID58_042485</name>
</gene>
<keyword evidence="3" id="KW-0269">Exonuclease</keyword>